<feature type="transmembrane region" description="Helical" evidence="1">
    <location>
        <begin position="211"/>
        <end position="229"/>
    </location>
</feature>
<dbReference type="AlphaFoldDB" id="A0A4V2JEM8"/>
<evidence type="ECO:0008006" key="5">
    <source>
        <dbReference type="Google" id="ProtNLM"/>
    </source>
</evidence>
<organism evidence="3 4">
    <name type="scientific">Glaciihabitans arcticus</name>
    <dbReference type="NCBI Taxonomy" id="2668039"/>
    <lineage>
        <taxon>Bacteria</taxon>
        <taxon>Bacillati</taxon>
        <taxon>Actinomycetota</taxon>
        <taxon>Actinomycetes</taxon>
        <taxon>Micrococcales</taxon>
        <taxon>Microbacteriaceae</taxon>
        <taxon>Glaciihabitans</taxon>
    </lineage>
</organism>
<name>A0A4V2JEM8_9MICO</name>
<evidence type="ECO:0000313" key="3">
    <source>
        <dbReference type="EMBL" id="TBN56219.1"/>
    </source>
</evidence>
<evidence type="ECO:0000256" key="2">
    <source>
        <dbReference type="SAM" id="SignalP"/>
    </source>
</evidence>
<protein>
    <recommendedName>
        <fullName evidence="5">LPXTG cell wall anchor domain-containing protein</fullName>
    </recommendedName>
</protein>
<keyword evidence="2" id="KW-0732">Signal</keyword>
<feature type="signal peptide" evidence="2">
    <location>
        <begin position="1"/>
        <end position="27"/>
    </location>
</feature>
<keyword evidence="1" id="KW-1133">Transmembrane helix</keyword>
<proteinExistence type="predicted"/>
<comment type="caution">
    <text evidence="3">The sequence shown here is derived from an EMBL/GenBank/DDBJ whole genome shotgun (WGS) entry which is preliminary data.</text>
</comment>
<keyword evidence="1" id="KW-0472">Membrane</keyword>
<evidence type="ECO:0000256" key="1">
    <source>
        <dbReference type="SAM" id="Phobius"/>
    </source>
</evidence>
<feature type="chain" id="PRO_5038469922" description="LPXTG cell wall anchor domain-containing protein" evidence="2">
    <location>
        <begin position="28"/>
        <end position="239"/>
    </location>
</feature>
<dbReference type="RefSeq" id="WP_130980329.1">
    <property type="nucleotide sequence ID" value="NZ_SISG01000001.1"/>
</dbReference>
<dbReference type="EMBL" id="SISG01000001">
    <property type="protein sequence ID" value="TBN56219.1"/>
    <property type="molecule type" value="Genomic_DNA"/>
</dbReference>
<sequence length="239" mass="24727">MNRARLAMVSVVTVLAAALAMGGSATAAQASPTEILVSADGVSFGTHFGTPLFAGIGKLVPQDVVTVSFWVRNPTTSVANMRVSVSHLVSPSMEMASNLMLTAVDVSMGATESSAIADLSTCDVVVAPRPLAGGATMRVDLTLEMMDVTGQVAQAKLGDLDFLVGMRDTQAGAFPASACDDVGVAIPGIPPTAPSGNNPGGLIKTGVDLPYDWFAIAAGLFGFGFLLLLRRRRERREES</sequence>
<reference evidence="4" key="1">
    <citation type="submission" date="2019-02" db="EMBL/GenBank/DDBJ databases">
        <title>Glaciihabitans arcticus sp. nov., a psychrotolerant bacterium isolated from polar soil.</title>
        <authorList>
            <person name="Dahal R.H."/>
        </authorList>
    </citation>
    <scope>NUCLEOTIDE SEQUENCE [LARGE SCALE GENOMIC DNA]</scope>
    <source>
        <strain evidence="4">RP-3-7</strain>
    </source>
</reference>
<dbReference type="Proteomes" id="UP000294194">
    <property type="component" value="Unassembled WGS sequence"/>
</dbReference>
<keyword evidence="4" id="KW-1185">Reference proteome</keyword>
<gene>
    <name evidence="3" type="ORF">EYE40_01750</name>
</gene>
<accession>A0A4V2JEM8</accession>
<keyword evidence="1" id="KW-0812">Transmembrane</keyword>
<evidence type="ECO:0000313" key="4">
    <source>
        <dbReference type="Proteomes" id="UP000294194"/>
    </source>
</evidence>